<evidence type="ECO:0000313" key="2">
    <source>
        <dbReference type="EMBL" id="SDC23938.1"/>
    </source>
</evidence>
<keyword evidence="1" id="KW-0812">Transmembrane</keyword>
<reference evidence="3" key="1">
    <citation type="submission" date="2016-10" db="EMBL/GenBank/DDBJ databases">
        <authorList>
            <person name="Varghese N."/>
            <person name="Submissions S."/>
        </authorList>
    </citation>
    <scope>NUCLEOTIDE SEQUENCE [LARGE SCALE GENOMIC DNA]</scope>
    <source>
        <strain evidence="3">IBRC-M 10403</strain>
    </source>
</reference>
<keyword evidence="1" id="KW-1133">Transmembrane helix</keyword>
<keyword evidence="1" id="KW-0472">Membrane</keyword>
<gene>
    <name evidence="2" type="ORF">SAMN05216174_101628</name>
</gene>
<dbReference type="EMBL" id="FMZZ01000001">
    <property type="protein sequence ID" value="SDC23938.1"/>
    <property type="molecule type" value="Genomic_DNA"/>
</dbReference>
<keyword evidence="3" id="KW-1185">Reference proteome</keyword>
<evidence type="ECO:0000313" key="3">
    <source>
        <dbReference type="Proteomes" id="UP000199501"/>
    </source>
</evidence>
<name>A0A1G6JZ81_9PSEU</name>
<proteinExistence type="predicted"/>
<dbReference type="AlphaFoldDB" id="A0A1G6JZ81"/>
<sequence length="127" mass="13170">MLSVTVDNRQATVILAPAQGGGWHLAAVREGDSDATYAGKADPGSLVFAEPQIHAWYQLKLVTVPPLNEQAQEGLNGFSSGYGTPGDETGGAWYPAPLLVGGAGAVLALVLVGGALLLRRHRRHTTG</sequence>
<organism evidence="2 3">
    <name type="scientific">Actinokineospora iranica</name>
    <dbReference type="NCBI Taxonomy" id="1271860"/>
    <lineage>
        <taxon>Bacteria</taxon>
        <taxon>Bacillati</taxon>
        <taxon>Actinomycetota</taxon>
        <taxon>Actinomycetes</taxon>
        <taxon>Pseudonocardiales</taxon>
        <taxon>Pseudonocardiaceae</taxon>
        <taxon>Actinokineospora</taxon>
    </lineage>
</organism>
<feature type="transmembrane region" description="Helical" evidence="1">
    <location>
        <begin position="98"/>
        <end position="118"/>
    </location>
</feature>
<dbReference type="Proteomes" id="UP000199501">
    <property type="component" value="Unassembled WGS sequence"/>
</dbReference>
<dbReference type="STRING" id="1271860.SAMN05216174_101628"/>
<accession>A0A1G6JZ81</accession>
<protein>
    <submittedName>
        <fullName evidence="2">Uncharacterized protein</fullName>
    </submittedName>
</protein>
<evidence type="ECO:0000256" key="1">
    <source>
        <dbReference type="SAM" id="Phobius"/>
    </source>
</evidence>